<protein>
    <submittedName>
        <fullName evidence="2">DUF2142 domain-containing protein</fullName>
    </submittedName>
</protein>
<keyword evidence="3" id="KW-1185">Reference proteome</keyword>
<keyword evidence="1" id="KW-0812">Transmembrane</keyword>
<feature type="transmembrane region" description="Helical" evidence="1">
    <location>
        <begin position="394"/>
        <end position="416"/>
    </location>
</feature>
<gene>
    <name evidence="2" type="ORF">LHA35_21130</name>
</gene>
<feature type="transmembrane region" description="Helical" evidence="1">
    <location>
        <begin position="284"/>
        <end position="306"/>
    </location>
</feature>
<feature type="transmembrane region" description="Helical" evidence="1">
    <location>
        <begin position="363"/>
        <end position="382"/>
    </location>
</feature>
<dbReference type="InterPro" id="IPR018674">
    <property type="entry name" value="DUF2142_membrane"/>
</dbReference>
<keyword evidence="1" id="KW-1133">Transmembrane helix</keyword>
<proteinExistence type="predicted"/>
<feature type="transmembrane region" description="Helical" evidence="1">
    <location>
        <begin position="428"/>
        <end position="445"/>
    </location>
</feature>
<comment type="caution">
    <text evidence="2">The sequence shown here is derived from an EMBL/GenBank/DDBJ whole genome shotgun (WGS) entry which is preliminary data.</text>
</comment>
<feature type="transmembrane region" description="Helical" evidence="1">
    <location>
        <begin position="166"/>
        <end position="184"/>
    </location>
</feature>
<evidence type="ECO:0000313" key="3">
    <source>
        <dbReference type="Proteomes" id="UP001139311"/>
    </source>
</evidence>
<keyword evidence="1" id="KW-0472">Membrane</keyword>
<name>A0A9X1IGV3_9PROT</name>
<feature type="transmembrane region" description="Helical" evidence="1">
    <location>
        <begin position="255"/>
        <end position="272"/>
    </location>
</feature>
<dbReference type="RefSeq" id="WP_226611781.1">
    <property type="nucleotide sequence ID" value="NZ_JAJAQI010000039.1"/>
</dbReference>
<dbReference type="EMBL" id="JAJAQI010000039">
    <property type="protein sequence ID" value="MCB4824237.1"/>
    <property type="molecule type" value="Genomic_DNA"/>
</dbReference>
<feature type="transmembrane region" description="Helical" evidence="1">
    <location>
        <begin position="134"/>
        <end position="154"/>
    </location>
</feature>
<evidence type="ECO:0000313" key="2">
    <source>
        <dbReference type="EMBL" id="MCB4824237.1"/>
    </source>
</evidence>
<dbReference type="Proteomes" id="UP001139311">
    <property type="component" value="Unassembled WGS sequence"/>
</dbReference>
<feature type="transmembrane region" description="Helical" evidence="1">
    <location>
        <begin position="231"/>
        <end position="249"/>
    </location>
</feature>
<sequence>MRRRLLPALFVPVALALGLLLARLTPPFQNPDEFAHLLRAEQVSRGIWLGQRVDCAAAPDPGLCRLSDDVAFGVVPGRATTGGMVDAGLLELAAVYRDLPFQRDRKATPAMADAAMRIGWTGRLHPAAFTNTAVYPPLLYLPAAATLGTARMAGMPPPSAFRLARAVNLLIAIGLAALALHLCGRGRASMAVLLVLPMTLALGGSIAPDGMLIAGAALGASILSRAMQREAGLSWGAILGFGAVVLALALARPPYLLLGLLALAAPAATPLGPAGSWPSRLLRLAVLLPAGLAALGWMATAAPVMVPVQLPEVQPDLTAQARFLLEHPLRLPEILARTAAVSGASILRQAIGVLGWLDTPLPGLVYLAAIMALVLALAADGGGLDGRPGPEGRAVLLAAVVLAGTVTAIALALYLSYSPVGHPVVQGIQGRYLLPLLLLALPFLPRLVPPRPWSGPAAGLGIVALILCVGLLVPARLITRYGWP</sequence>
<dbReference type="Pfam" id="PF09913">
    <property type="entry name" value="DUF2142"/>
    <property type="match status" value="1"/>
</dbReference>
<dbReference type="AlphaFoldDB" id="A0A9X1IGV3"/>
<feature type="transmembrane region" description="Helical" evidence="1">
    <location>
        <begin position="457"/>
        <end position="478"/>
    </location>
</feature>
<evidence type="ECO:0000256" key="1">
    <source>
        <dbReference type="SAM" id="Phobius"/>
    </source>
</evidence>
<reference evidence="2" key="1">
    <citation type="submission" date="2021-10" db="EMBL/GenBank/DDBJ databases">
        <title>Roseicella aerolatum sp. nov., isolated from aerosols of e-waste dismantling site.</title>
        <authorList>
            <person name="Qin T."/>
        </authorList>
    </citation>
    <scope>NUCLEOTIDE SEQUENCE</scope>
    <source>
        <strain evidence="2">GB24</strain>
    </source>
</reference>
<organism evidence="2 3">
    <name type="scientific">Roseicella aerolata</name>
    <dbReference type="NCBI Taxonomy" id="2883479"/>
    <lineage>
        <taxon>Bacteria</taxon>
        <taxon>Pseudomonadati</taxon>
        <taxon>Pseudomonadota</taxon>
        <taxon>Alphaproteobacteria</taxon>
        <taxon>Acetobacterales</taxon>
        <taxon>Roseomonadaceae</taxon>
        <taxon>Roseicella</taxon>
    </lineage>
</organism>
<accession>A0A9X1IGV3</accession>
<feature type="transmembrane region" description="Helical" evidence="1">
    <location>
        <begin position="190"/>
        <end position="219"/>
    </location>
</feature>